<evidence type="ECO:0000313" key="3">
    <source>
        <dbReference type="EMBL" id="OLQ08566.1"/>
    </source>
</evidence>
<feature type="transmembrane region" description="Helical" evidence="2">
    <location>
        <begin position="121"/>
        <end position="145"/>
    </location>
</feature>
<keyword evidence="2" id="KW-0812">Transmembrane</keyword>
<feature type="transmembrane region" description="Helical" evidence="2">
    <location>
        <begin position="355"/>
        <end position="374"/>
    </location>
</feature>
<gene>
    <name evidence="3" type="ORF">AK812_SmicGene7927</name>
</gene>
<keyword evidence="4" id="KW-1185">Reference proteome</keyword>
<organism evidence="3 4">
    <name type="scientific">Symbiodinium microadriaticum</name>
    <name type="common">Dinoflagellate</name>
    <name type="synonym">Zooxanthella microadriatica</name>
    <dbReference type="NCBI Taxonomy" id="2951"/>
    <lineage>
        <taxon>Eukaryota</taxon>
        <taxon>Sar</taxon>
        <taxon>Alveolata</taxon>
        <taxon>Dinophyceae</taxon>
        <taxon>Suessiales</taxon>
        <taxon>Symbiodiniaceae</taxon>
        <taxon>Symbiodinium</taxon>
    </lineage>
</organism>
<proteinExistence type="predicted"/>
<feature type="transmembrane region" description="Helical" evidence="2">
    <location>
        <begin position="211"/>
        <end position="230"/>
    </location>
</feature>
<accession>A0A1Q9EM90</accession>
<dbReference type="Proteomes" id="UP000186817">
    <property type="component" value="Unassembled WGS sequence"/>
</dbReference>
<comment type="caution">
    <text evidence="3">The sequence shown here is derived from an EMBL/GenBank/DDBJ whole genome shotgun (WGS) entry which is preliminary data.</text>
</comment>
<feature type="transmembrane region" description="Helical" evidence="2">
    <location>
        <begin position="250"/>
        <end position="276"/>
    </location>
</feature>
<dbReference type="EMBL" id="LSRX01000114">
    <property type="protein sequence ID" value="OLQ08566.1"/>
    <property type="molecule type" value="Genomic_DNA"/>
</dbReference>
<feature type="transmembrane region" description="Helical" evidence="2">
    <location>
        <begin position="151"/>
        <end position="173"/>
    </location>
</feature>
<name>A0A1Q9EM90_SYMMI</name>
<dbReference type="AlphaFoldDB" id="A0A1Q9EM90"/>
<evidence type="ECO:0000313" key="4">
    <source>
        <dbReference type="Proteomes" id="UP000186817"/>
    </source>
</evidence>
<evidence type="ECO:0000256" key="2">
    <source>
        <dbReference type="SAM" id="Phobius"/>
    </source>
</evidence>
<keyword evidence="2" id="KW-1133">Transmembrane helix</keyword>
<feature type="transmembrane region" description="Helical" evidence="2">
    <location>
        <begin position="326"/>
        <end position="349"/>
    </location>
</feature>
<sequence>MAMRAAPSDARKLEPAPNRMQSGSGDIASLGSGSMTSLVPRPVKEDSDQAPTPEAEECKRGVGKKLTQFTDKGPGMQEMNRDSQACILVAVDCQPIRSDTLVEERDWQPYATNTILRLPKVVYYLIAFLTFCQVASTIAFLAFGYTSSSRSLSFSVVSSMIYGLVAICCVCLLKRSLQSEQLKLSLARLHEFVADFEVNWHEVSGKEWRKFALAWLLSVACFTGTQGLEISIGAKEFYLQQVPVDDVLNIVMLSLKGLSVINFAIASAIVMIVAYIQSHLLIGLDKSLDCWCCEIWNHEDFELGVQSWNAMQALLKSVGRELQNGFLALQAFGYLSCVLFLGGAIAVAFRDDFTFFPMLVEVLAVLPLTILFLVNLRVFSHAAGLTEKCRAIPAFVNQIMAEEAIERNRQYLVQFIKDSSAGFYVKNVQLTQEMFAKQIYISGTVLSGLIPARLFLEGLWGVDARSHGVTFHAWSGVRAVRRSPAKLREAAGRPNEFGQFGIHRLFLGPDKLGDYHGKDQEVGWSTLGSQGFEGLKLEIPSCKSCFVIFWMDILGILCQLDEGVGCEVALVLCADAYC</sequence>
<reference evidence="3 4" key="1">
    <citation type="submission" date="2016-02" db="EMBL/GenBank/DDBJ databases">
        <title>Genome analysis of coral dinoflagellate symbionts highlights evolutionary adaptations to a symbiotic lifestyle.</title>
        <authorList>
            <person name="Aranda M."/>
            <person name="Li Y."/>
            <person name="Liew Y.J."/>
            <person name="Baumgarten S."/>
            <person name="Simakov O."/>
            <person name="Wilson M."/>
            <person name="Piel J."/>
            <person name="Ashoor H."/>
            <person name="Bougouffa S."/>
            <person name="Bajic V.B."/>
            <person name="Ryu T."/>
            <person name="Ravasi T."/>
            <person name="Bayer T."/>
            <person name="Micklem G."/>
            <person name="Kim H."/>
            <person name="Bhak J."/>
            <person name="Lajeunesse T.C."/>
            <person name="Voolstra C.R."/>
        </authorList>
    </citation>
    <scope>NUCLEOTIDE SEQUENCE [LARGE SCALE GENOMIC DNA]</scope>
    <source>
        <strain evidence="3 4">CCMP2467</strain>
    </source>
</reference>
<protein>
    <submittedName>
        <fullName evidence="3">Uncharacterized protein</fullName>
    </submittedName>
</protein>
<dbReference type="OrthoDB" id="424449at2759"/>
<keyword evidence="2" id="KW-0472">Membrane</keyword>
<evidence type="ECO:0000256" key="1">
    <source>
        <dbReference type="SAM" id="MobiDB-lite"/>
    </source>
</evidence>
<feature type="region of interest" description="Disordered" evidence="1">
    <location>
        <begin position="1"/>
        <end position="64"/>
    </location>
</feature>